<reference evidence="1 2" key="1">
    <citation type="submission" date="2005-07" db="EMBL/GenBank/DDBJ databases">
        <authorList>
            <person name="Mural R.J."/>
            <person name="Li P.W."/>
            <person name="Adams M.D."/>
            <person name="Amanatides P.G."/>
            <person name="Baden-Tillson H."/>
            <person name="Barnstead M."/>
            <person name="Chin S.H."/>
            <person name="Dew I."/>
            <person name="Evans C.A."/>
            <person name="Ferriera S."/>
            <person name="Flanigan M."/>
            <person name="Fosler C."/>
            <person name="Glodek A."/>
            <person name="Gu Z."/>
            <person name="Holt R.A."/>
            <person name="Jennings D."/>
            <person name="Kraft C.L."/>
            <person name="Lu F."/>
            <person name="Nguyen T."/>
            <person name="Nusskern D.R."/>
            <person name="Pfannkoch C.M."/>
            <person name="Sitter C."/>
            <person name="Sutton G.G."/>
            <person name="Venter J.C."/>
            <person name="Wang Z."/>
            <person name="Woodage T."/>
            <person name="Zheng X.H."/>
            <person name="Zhong F."/>
        </authorList>
    </citation>
    <scope>NUCLEOTIDE SEQUENCE [LARGE SCALE GENOMIC DNA]</scope>
    <source>
        <strain>BN</strain>
        <strain evidence="2">Sprague-Dawley</strain>
    </source>
</reference>
<evidence type="ECO:0000313" key="1">
    <source>
        <dbReference type="EMBL" id="EDM04416.1"/>
    </source>
</evidence>
<dbReference type="AlphaFoldDB" id="A6HEG2"/>
<sequence>MVKKFHSQVIRKELGWMPMLLTVASSFPPGRRLT</sequence>
<accession>A6HEG2</accession>
<evidence type="ECO:0000313" key="2">
    <source>
        <dbReference type="Proteomes" id="UP000234681"/>
    </source>
</evidence>
<gene>
    <name evidence="1" type="ORF">rCG_34891</name>
</gene>
<name>A6HEG2_RAT</name>
<organism evidence="1 2">
    <name type="scientific">Rattus norvegicus</name>
    <name type="common">Rat</name>
    <dbReference type="NCBI Taxonomy" id="10116"/>
    <lineage>
        <taxon>Eukaryota</taxon>
        <taxon>Metazoa</taxon>
        <taxon>Chordata</taxon>
        <taxon>Craniata</taxon>
        <taxon>Vertebrata</taxon>
        <taxon>Euteleostomi</taxon>
        <taxon>Mammalia</taxon>
        <taxon>Eutheria</taxon>
        <taxon>Euarchontoglires</taxon>
        <taxon>Glires</taxon>
        <taxon>Rodentia</taxon>
        <taxon>Myomorpha</taxon>
        <taxon>Muroidea</taxon>
        <taxon>Muridae</taxon>
        <taxon>Murinae</taxon>
        <taxon>Rattus</taxon>
    </lineage>
</organism>
<dbReference type="EMBL" id="CH473948">
    <property type="protein sequence ID" value="EDM04416.1"/>
    <property type="molecule type" value="Genomic_DNA"/>
</dbReference>
<proteinExistence type="predicted"/>
<dbReference type="Proteomes" id="UP000234681">
    <property type="component" value="Chromosome 10"/>
</dbReference>
<protein>
    <submittedName>
        <fullName evidence="1">RCG34891, isoform CRA_d</fullName>
    </submittedName>
</protein>